<keyword evidence="6 14" id="KW-0812">Transmembrane</keyword>
<evidence type="ECO:0000256" key="4">
    <source>
        <dbReference type="ARBA" id="ARBA00022475"/>
    </source>
</evidence>
<evidence type="ECO:0000256" key="3">
    <source>
        <dbReference type="ARBA" id="ARBA00022448"/>
    </source>
</evidence>
<keyword evidence="8 14" id="KW-1133">Transmembrane helix</keyword>
<feature type="topological domain" description="Cytoplasmic" evidence="14">
    <location>
        <begin position="1"/>
        <end position="13"/>
    </location>
</feature>
<keyword evidence="11 14" id="KW-1015">Disulfide bond</keyword>
<keyword evidence="10 14" id="KW-0472">Membrane</keyword>
<name>A0ABT0N8M6_9GAMM</name>
<evidence type="ECO:0000256" key="10">
    <source>
        <dbReference type="ARBA" id="ARBA00023136"/>
    </source>
</evidence>
<feature type="transmembrane region" description="Helical" evidence="15">
    <location>
        <begin position="44"/>
        <end position="63"/>
    </location>
</feature>
<dbReference type="Gene3D" id="1.20.1550.10">
    <property type="entry name" value="DsbB-like"/>
    <property type="match status" value="1"/>
</dbReference>
<dbReference type="EMBL" id="JAKIKT010000005">
    <property type="protein sequence ID" value="MCL2914816.1"/>
    <property type="molecule type" value="Genomic_DNA"/>
</dbReference>
<feature type="transmembrane region" description="Helical" evidence="15">
    <location>
        <begin position="12"/>
        <end position="32"/>
    </location>
</feature>
<reference evidence="16 17" key="1">
    <citation type="submission" date="2022-01" db="EMBL/GenBank/DDBJ databases">
        <title>Whole genome-based taxonomy of the Shewanellaceae.</title>
        <authorList>
            <person name="Martin-Rodriguez A.J."/>
        </authorList>
    </citation>
    <scope>NUCLEOTIDE SEQUENCE [LARGE SCALE GENOMIC DNA]</scope>
    <source>
        <strain evidence="16 17">DSM 21332</strain>
    </source>
</reference>
<comment type="similarity">
    <text evidence="2 14">Belongs to the DsbB family.</text>
</comment>
<keyword evidence="7 14" id="KW-0249">Electron transport</keyword>
<keyword evidence="17" id="KW-1185">Reference proteome</keyword>
<dbReference type="InterPro" id="IPR023380">
    <property type="entry name" value="DsbB-like_sf"/>
</dbReference>
<dbReference type="HAMAP" id="MF_00286">
    <property type="entry name" value="DsbB"/>
    <property type="match status" value="1"/>
</dbReference>
<evidence type="ECO:0000256" key="5">
    <source>
        <dbReference type="ARBA" id="ARBA00022519"/>
    </source>
</evidence>
<dbReference type="Pfam" id="PF02600">
    <property type="entry name" value="DsbB"/>
    <property type="match status" value="1"/>
</dbReference>
<evidence type="ECO:0000256" key="15">
    <source>
        <dbReference type="SAM" id="Phobius"/>
    </source>
</evidence>
<evidence type="ECO:0000256" key="2">
    <source>
        <dbReference type="ARBA" id="ARBA00008823"/>
    </source>
</evidence>
<feature type="disulfide bond" description="Redox-active" evidence="14">
    <location>
        <begin position="103"/>
        <end position="129"/>
    </location>
</feature>
<evidence type="ECO:0000256" key="8">
    <source>
        <dbReference type="ARBA" id="ARBA00022989"/>
    </source>
</evidence>
<keyword evidence="12 14" id="KW-0143">Chaperone</keyword>
<feature type="transmembrane region" description="Helical" evidence="15">
    <location>
        <begin position="144"/>
        <end position="164"/>
    </location>
</feature>
<evidence type="ECO:0000256" key="14">
    <source>
        <dbReference type="HAMAP-Rule" id="MF_00286"/>
    </source>
</evidence>
<feature type="topological domain" description="Periplasmic" evidence="14">
    <location>
        <begin position="89"/>
        <end position="143"/>
    </location>
</feature>
<comment type="caution">
    <text evidence="16">The sequence shown here is derived from an EMBL/GenBank/DDBJ whole genome shotgun (WGS) entry which is preliminary data.</text>
</comment>
<dbReference type="PANTHER" id="PTHR36570:SF2">
    <property type="entry name" value="DISULFIDE BOND FORMATION PROTEIN B"/>
    <property type="match status" value="1"/>
</dbReference>
<comment type="function">
    <text evidence="14">Required for disulfide bond formation in some periplasmic proteins. Acts by oxidizing the DsbA protein.</text>
</comment>
<dbReference type="NCBIfam" id="NF002485">
    <property type="entry name" value="PRK01749.1"/>
    <property type="match status" value="1"/>
</dbReference>
<dbReference type="GO" id="GO:0016491">
    <property type="term" value="F:oxidoreductase activity"/>
    <property type="evidence" value="ECO:0007669"/>
    <property type="project" value="UniProtKB-KW"/>
</dbReference>
<sequence length="168" mass="18869">MIGLTRFAQSRLAWYLLGGSALLLEATALFFQYVMHLNPCVMCVYQRVAVLGILLAGLLGSIAPKSMLRFPAYLLWIVSAGWGLMLATELYNIQSDPSPFATCDFMPNFPESLPLHDWLPQVFMPTGMCTDDVWGMLGLSMTQWMQIAFSTYLIMAVVFLLPLFRKAK</sequence>
<feature type="topological domain" description="Periplasmic" evidence="14">
    <location>
        <begin position="31"/>
        <end position="48"/>
    </location>
</feature>
<accession>A0ABT0N8M6</accession>
<dbReference type="SUPFAM" id="SSF158442">
    <property type="entry name" value="DsbB-like"/>
    <property type="match status" value="1"/>
</dbReference>
<dbReference type="RefSeq" id="WP_249249465.1">
    <property type="nucleotide sequence ID" value="NZ_JAKIKT010000005.1"/>
</dbReference>
<evidence type="ECO:0000313" key="17">
    <source>
        <dbReference type="Proteomes" id="UP001202831"/>
    </source>
</evidence>
<evidence type="ECO:0000256" key="6">
    <source>
        <dbReference type="ARBA" id="ARBA00022692"/>
    </source>
</evidence>
<evidence type="ECO:0000313" key="16">
    <source>
        <dbReference type="EMBL" id="MCL2914816.1"/>
    </source>
</evidence>
<evidence type="ECO:0000256" key="12">
    <source>
        <dbReference type="ARBA" id="ARBA00023186"/>
    </source>
</evidence>
<dbReference type="PANTHER" id="PTHR36570">
    <property type="entry name" value="DISULFIDE BOND FORMATION PROTEIN B"/>
    <property type="match status" value="1"/>
</dbReference>
<dbReference type="Proteomes" id="UP001202831">
    <property type="component" value="Unassembled WGS sequence"/>
</dbReference>
<evidence type="ECO:0000256" key="7">
    <source>
        <dbReference type="ARBA" id="ARBA00022982"/>
    </source>
</evidence>
<evidence type="ECO:0000256" key="9">
    <source>
        <dbReference type="ARBA" id="ARBA00023002"/>
    </source>
</evidence>
<gene>
    <name evidence="14 16" type="primary">dsbB</name>
    <name evidence="16" type="ORF">L2725_13655</name>
</gene>
<evidence type="ECO:0000256" key="11">
    <source>
        <dbReference type="ARBA" id="ARBA00023157"/>
    </source>
</evidence>
<dbReference type="InterPro" id="IPR050183">
    <property type="entry name" value="DsbB"/>
</dbReference>
<feature type="disulfide bond" description="Redox-active" evidence="14">
    <location>
        <begin position="40"/>
        <end position="43"/>
    </location>
</feature>
<dbReference type="InterPro" id="IPR003752">
    <property type="entry name" value="DiS_bond_form_DsbB/BdbC"/>
</dbReference>
<keyword evidence="9 14" id="KW-0560">Oxidoreductase</keyword>
<protein>
    <recommendedName>
        <fullName evidence="14">Disulfide bond formation protein B</fullName>
    </recommendedName>
    <alternativeName>
        <fullName evidence="14">Disulfide oxidoreductase</fullName>
    </alternativeName>
</protein>
<feature type="transmembrane region" description="Helical" evidence="15">
    <location>
        <begin position="70"/>
        <end position="91"/>
    </location>
</feature>
<proteinExistence type="inferred from homology"/>
<dbReference type="InterPro" id="IPR022920">
    <property type="entry name" value="Disulphide_bond_form_DsbB"/>
</dbReference>
<keyword evidence="4 14" id="KW-1003">Cell membrane</keyword>
<keyword evidence="3 14" id="KW-0813">Transport</keyword>
<comment type="subcellular location">
    <subcellularLocation>
        <location evidence="1">Cell inner membrane</location>
        <topology evidence="1">Multi-pass membrane protein</topology>
    </subcellularLocation>
    <subcellularLocation>
        <location evidence="14">Cell membrane</location>
        <topology evidence="14">Multi-pass membrane protein</topology>
    </subcellularLocation>
</comment>
<feature type="topological domain" description="Cytoplasmic" evidence="14">
    <location>
        <begin position="163"/>
        <end position="168"/>
    </location>
</feature>
<feature type="topological domain" description="Cytoplasmic" evidence="14">
    <location>
        <begin position="65"/>
        <end position="70"/>
    </location>
</feature>
<evidence type="ECO:0000256" key="13">
    <source>
        <dbReference type="ARBA" id="ARBA00023284"/>
    </source>
</evidence>
<evidence type="ECO:0000256" key="1">
    <source>
        <dbReference type="ARBA" id="ARBA00004429"/>
    </source>
</evidence>
<keyword evidence="5" id="KW-0997">Cell inner membrane</keyword>
<organism evidence="16 17">
    <name type="scientific">Shewanella corallii</name>
    <dbReference type="NCBI Taxonomy" id="560080"/>
    <lineage>
        <taxon>Bacteria</taxon>
        <taxon>Pseudomonadati</taxon>
        <taxon>Pseudomonadota</taxon>
        <taxon>Gammaproteobacteria</taxon>
        <taxon>Alteromonadales</taxon>
        <taxon>Shewanellaceae</taxon>
        <taxon>Shewanella</taxon>
    </lineage>
</organism>
<keyword evidence="13 14" id="KW-0676">Redox-active center</keyword>